<evidence type="ECO:0000313" key="3">
    <source>
        <dbReference type="Proteomes" id="UP001497525"/>
    </source>
</evidence>
<feature type="compositionally biased region" description="Polar residues" evidence="1">
    <location>
        <begin position="631"/>
        <end position="642"/>
    </location>
</feature>
<dbReference type="Proteomes" id="UP001497525">
    <property type="component" value="Unassembled WGS sequence"/>
</dbReference>
<feature type="compositionally biased region" description="Acidic residues" evidence="1">
    <location>
        <begin position="748"/>
        <end position="760"/>
    </location>
</feature>
<feature type="region of interest" description="Disordered" evidence="1">
    <location>
        <begin position="973"/>
        <end position="1001"/>
    </location>
</feature>
<reference evidence="2" key="1">
    <citation type="submission" date="2024-06" db="EMBL/GenBank/DDBJ databases">
        <authorList>
            <person name="Liu X."/>
            <person name="Lenzi L."/>
            <person name="Haldenby T S."/>
            <person name="Uol C."/>
        </authorList>
    </citation>
    <scope>NUCLEOTIDE SEQUENCE</scope>
</reference>
<feature type="compositionally biased region" description="Basic and acidic residues" evidence="1">
    <location>
        <begin position="565"/>
        <end position="577"/>
    </location>
</feature>
<feature type="compositionally biased region" description="Basic and acidic residues" evidence="1">
    <location>
        <begin position="720"/>
        <end position="732"/>
    </location>
</feature>
<feature type="compositionally biased region" description="Basic and acidic residues" evidence="1">
    <location>
        <begin position="594"/>
        <end position="629"/>
    </location>
</feature>
<feature type="compositionally biased region" description="Polar residues" evidence="1">
    <location>
        <begin position="448"/>
        <end position="460"/>
    </location>
</feature>
<feature type="region of interest" description="Disordered" evidence="1">
    <location>
        <begin position="448"/>
        <end position="665"/>
    </location>
</feature>
<accession>A0AAV2TDW1</accession>
<comment type="caution">
    <text evidence="2">The sequence shown here is derived from an EMBL/GenBank/DDBJ whole genome shotgun (WGS) entry which is preliminary data.</text>
</comment>
<dbReference type="AlphaFoldDB" id="A0AAV2TDW1"/>
<feature type="compositionally biased region" description="Basic and acidic residues" evidence="1">
    <location>
        <begin position="762"/>
        <end position="774"/>
    </location>
</feature>
<feature type="compositionally biased region" description="Polar residues" evidence="1">
    <location>
        <begin position="703"/>
        <end position="716"/>
    </location>
</feature>
<feature type="region of interest" description="Disordered" evidence="1">
    <location>
        <begin position="266"/>
        <end position="315"/>
    </location>
</feature>
<feature type="compositionally biased region" description="Basic and acidic residues" evidence="1">
    <location>
        <begin position="461"/>
        <end position="474"/>
    </location>
</feature>
<protein>
    <submittedName>
        <fullName evidence="2">Uncharacterized protein</fullName>
    </submittedName>
</protein>
<feature type="compositionally biased region" description="Polar residues" evidence="1">
    <location>
        <begin position="549"/>
        <end position="561"/>
    </location>
</feature>
<name>A0AAV2TDW1_CALDB</name>
<sequence length="1038" mass="116599">MPMPKIFTKVFELPSEKELSLRTSGRSYWPLMDQANKVQKEASIQHQKLLKIYQGGVFAKLNGSLSKPGSSESQSLVSSAYDCANFRFVDQTNKFQPVNTSRPVISNLRPATAGKNRPLGSLRIFYLSRPGSANYQQQNSRRYGSFTLAGAALPASDRMSHEPLRQGAERNLCSEFVLGCPQNGKEPFSTSKNDSSVECVELLPAGARRQSGFGSAITVQPRTNSAAPYIYEECEQLVPKSVRPRRASSARPESIINRTFRSLSFDRRPTAPSARGFQRQDADQNETLQNRTPPVGISRQFQDVGHRSRSSSITASQPYSIAQWKKALTQQVKQNAVNSNSEQVALLSVTPITFQLPKTARTGSYPRICRTKSSEIPFDSRESREARLQMLTKAYMSVRRPQDLPGKMKDLKTALKDDSRTTHTGHFNPIDKANLDIKNSSTIDCSPVIQKSGTGKVEQSSPDKSEISSYRSDDSAECQQAWGESELKGTKLGENTQKTTSEQRYKPQGEKSQQPQKQQPQHSGGQLKISEQQQRQAQDQRQPKDKQHLQCQQPGEKQLQQPPEPRLHELQRREWEQNRQQPEIRPLDQPHGQAQEKHQYGEHHEDQGQPQVQKEEHGQEERCKEHEFQENCVQQQVLQRQRATPVEPQQKKNQAWEQKPQIPGNYPMTRYIMEQILLEQTSEGLDAKQTLTSPETVEVSCMEVSTTKKPTVSKAQVSERGIKEDVLHELSEKPPVMASKDKEKVKFDEDEGSDFEEMVSLDEVRANTKQEPKKPLSGGEQDSSQPSSAIGLAEKNNVAWERCSYKQETGRADQGHFNATEAVPNDYSRTKHEVPGEIMVLSRTGQKPKVRNCEKNSAQSFNSLGVSGDQMIKDMNPKEAMNSEQDRSAKETFVNPLKSDYQASLVHAITNTVSISPRQNAVSLPIKSILKRPAFLTRSNSFAVSSNTAPLRGDSELLRASPRMENFRPFMSVSSKALTGPPGTAAFPRKSDCHRSSKELDQTACSRRSSVRFDMRHNSVFEFHSSDVIRSSSPSEQI</sequence>
<organism evidence="2 3">
    <name type="scientific">Calicophoron daubneyi</name>
    <name type="common">Rumen fluke</name>
    <name type="synonym">Paramphistomum daubneyi</name>
    <dbReference type="NCBI Taxonomy" id="300641"/>
    <lineage>
        <taxon>Eukaryota</taxon>
        <taxon>Metazoa</taxon>
        <taxon>Spiralia</taxon>
        <taxon>Lophotrochozoa</taxon>
        <taxon>Platyhelminthes</taxon>
        <taxon>Trematoda</taxon>
        <taxon>Digenea</taxon>
        <taxon>Plagiorchiida</taxon>
        <taxon>Pronocephalata</taxon>
        <taxon>Paramphistomoidea</taxon>
        <taxon>Paramphistomidae</taxon>
        <taxon>Calicophoron</taxon>
    </lineage>
</organism>
<evidence type="ECO:0000256" key="1">
    <source>
        <dbReference type="SAM" id="MobiDB-lite"/>
    </source>
</evidence>
<proteinExistence type="predicted"/>
<gene>
    <name evidence="2" type="ORF">CDAUBV1_LOCUS6903</name>
</gene>
<feature type="compositionally biased region" description="Low complexity" evidence="1">
    <location>
        <begin position="510"/>
        <end position="540"/>
    </location>
</feature>
<dbReference type="EMBL" id="CAXLJL010000157">
    <property type="protein sequence ID" value="CAL5133642.1"/>
    <property type="molecule type" value="Genomic_DNA"/>
</dbReference>
<evidence type="ECO:0000313" key="2">
    <source>
        <dbReference type="EMBL" id="CAL5133642.1"/>
    </source>
</evidence>
<feature type="region of interest" description="Disordered" evidence="1">
    <location>
        <begin position="689"/>
        <end position="793"/>
    </location>
</feature>
<feature type="compositionally biased region" description="Basic and acidic residues" evidence="1">
    <location>
        <begin position="989"/>
        <end position="1001"/>
    </location>
</feature>